<organism evidence="2 3">
    <name type="scientific">Alteraurantiacibacter lauratis</name>
    <dbReference type="NCBI Taxonomy" id="2054627"/>
    <lineage>
        <taxon>Bacteria</taxon>
        <taxon>Pseudomonadati</taxon>
        <taxon>Pseudomonadota</taxon>
        <taxon>Alphaproteobacteria</taxon>
        <taxon>Sphingomonadales</taxon>
        <taxon>Erythrobacteraceae</taxon>
        <taxon>Alteraurantiacibacter</taxon>
    </lineage>
</organism>
<evidence type="ECO:0000313" key="3">
    <source>
        <dbReference type="Proteomes" id="UP001595378"/>
    </source>
</evidence>
<dbReference type="InterPro" id="IPR007560">
    <property type="entry name" value="Restrct_endonuc_IV_Mrr"/>
</dbReference>
<reference evidence="3" key="1">
    <citation type="journal article" date="2019" name="Int. J. Syst. Evol. Microbiol.">
        <title>The Global Catalogue of Microorganisms (GCM) 10K type strain sequencing project: providing services to taxonomists for standard genome sequencing and annotation.</title>
        <authorList>
            <consortium name="The Broad Institute Genomics Platform"/>
            <consortium name="The Broad Institute Genome Sequencing Center for Infectious Disease"/>
            <person name="Wu L."/>
            <person name="Ma J."/>
        </authorList>
    </citation>
    <scope>NUCLEOTIDE SEQUENCE [LARGE SCALE GENOMIC DNA]</scope>
    <source>
        <strain evidence="3">KCTC 52606</strain>
    </source>
</reference>
<keyword evidence="3" id="KW-1185">Reference proteome</keyword>
<keyword evidence="2" id="KW-0540">Nuclease</keyword>
<dbReference type="RefSeq" id="WP_336920659.1">
    <property type="nucleotide sequence ID" value="NZ_JBANRN010000027.1"/>
</dbReference>
<dbReference type="Pfam" id="PF04471">
    <property type="entry name" value="Mrr_cat"/>
    <property type="match status" value="1"/>
</dbReference>
<evidence type="ECO:0000313" key="2">
    <source>
        <dbReference type="EMBL" id="MFC3100581.1"/>
    </source>
</evidence>
<proteinExistence type="predicted"/>
<dbReference type="PANTHER" id="PTHR30015">
    <property type="entry name" value="MRR RESTRICTION SYSTEM PROTEIN"/>
    <property type="match status" value="1"/>
</dbReference>
<dbReference type="InterPro" id="IPR011856">
    <property type="entry name" value="tRNA_endonuc-like_dom_sf"/>
</dbReference>
<dbReference type="InterPro" id="IPR052906">
    <property type="entry name" value="Type_IV_Methyl-Rstrct_Enzyme"/>
</dbReference>
<comment type="caution">
    <text evidence="2">The sequence shown here is derived from an EMBL/GenBank/DDBJ whole genome shotgun (WGS) entry which is preliminary data.</text>
</comment>
<dbReference type="GO" id="GO:0004519">
    <property type="term" value="F:endonuclease activity"/>
    <property type="evidence" value="ECO:0007669"/>
    <property type="project" value="UniProtKB-KW"/>
</dbReference>
<keyword evidence="2" id="KW-0255">Endonuclease</keyword>
<name>A0ABV7EF57_9SPHN</name>
<dbReference type="Proteomes" id="UP001595378">
    <property type="component" value="Unassembled WGS sequence"/>
</dbReference>
<dbReference type="EMBL" id="JBHRSU010000017">
    <property type="protein sequence ID" value="MFC3100581.1"/>
    <property type="molecule type" value="Genomic_DNA"/>
</dbReference>
<keyword evidence="2" id="KW-0378">Hydrolase</keyword>
<dbReference type="PANTHER" id="PTHR30015:SF7">
    <property type="entry name" value="TYPE IV METHYL-DIRECTED RESTRICTION ENZYME ECOKMRR"/>
    <property type="match status" value="1"/>
</dbReference>
<feature type="domain" description="Restriction endonuclease type IV Mrr" evidence="1">
    <location>
        <begin position="434"/>
        <end position="550"/>
    </location>
</feature>
<dbReference type="Gene3D" id="3.40.1350.10">
    <property type="match status" value="1"/>
</dbReference>
<gene>
    <name evidence="2" type="ORF">ACFODK_06745</name>
</gene>
<accession>A0ABV7EF57</accession>
<evidence type="ECO:0000259" key="1">
    <source>
        <dbReference type="Pfam" id="PF04471"/>
    </source>
</evidence>
<dbReference type="SUPFAM" id="SSF52980">
    <property type="entry name" value="Restriction endonuclease-like"/>
    <property type="match status" value="1"/>
</dbReference>
<dbReference type="InterPro" id="IPR011335">
    <property type="entry name" value="Restrct_endonuc-II-like"/>
</dbReference>
<sequence length="569" mass="63246">MAHVTIHSTNLENIAVGSLQTKWSARGDRVLRYYIDVRHKKLNLHKEVSAPEIFILQSKLDALIASWDEKYEIYLKRQSLLSGQAAADELTTEATLRLESLTRILTHTTLVDDRIDWETLKDRSAYEYPKDFPEPKPSSSPAPQPKYVEPKVGFFQVILGKKAGILAEAQANHATEMQQWKDAEDRRKVALAHAVAQWEERRKAFWDEHKAKEDAFKAEQAASHALVDQLAAEVASGEEEAVIEHASLVLERSDYDGLFEKSYLLQYDRVRKLMKLAYDLPSIDVLPSTKAVKFVKATGELKESFISDRDRKANFESVAYQVCLRTIHELFEADEAGNIDAILFNGFVEFIDPASGQQKRSCLMSVLVDRESFCAIDLARVDPKACFKSLKGVSAASLASLAPIAPVMELDTEDRRFIEAREVGSALDQGTNLAAISWEDFEHLVREVFEKEFASRGGEVRVTQSSSDGGVDAIAFDPDPITGGKIVIQAKRYTRTVGVSAVRDLYGTIMNEGASRGILVSTADYGPDAYKFATGKPITLMNGANLLHMLERHGFQASIDLAAARLAAS</sequence>
<protein>
    <submittedName>
        <fullName evidence="2">Restriction endonuclease</fullName>
    </submittedName>
</protein>